<protein>
    <submittedName>
        <fullName evidence="2">Uncharacterized protein</fullName>
    </submittedName>
</protein>
<dbReference type="HOGENOM" id="CLU_510252_0_0_1"/>
<feature type="region of interest" description="Disordered" evidence="1">
    <location>
        <begin position="1"/>
        <end position="27"/>
    </location>
</feature>
<dbReference type="EMBL" id="JH816882">
    <property type="protein sequence ID" value="EKC33808.1"/>
    <property type="molecule type" value="Genomic_DNA"/>
</dbReference>
<organism evidence="2">
    <name type="scientific">Magallana gigas</name>
    <name type="common">Pacific oyster</name>
    <name type="synonym">Crassostrea gigas</name>
    <dbReference type="NCBI Taxonomy" id="29159"/>
    <lineage>
        <taxon>Eukaryota</taxon>
        <taxon>Metazoa</taxon>
        <taxon>Spiralia</taxon>
        <taxon>Lophotrochozoa</taxon>
        <taxon>Mollusca</taxon>
        <taxon>Bivalvia</taxon>
        <taxon>Autobranchia</taxon>
        <taxon>Pteriomorphia</taxon>
        <taxon>Ostreida</taxon>
        <taxon>Ostreoidea</taxon>
        <taxon>Ostreidae</taxon>
        <taxon>Magallana</taxon>
    </lineage>
</organism>
<dbReference type="InterPro" id="IPR046496">
    <property type="entry name" value="DUF6589"/>
</dbReference>
<evidence type="ECO:0000256" key="1">
    <source>
        <dbReference type="SAM" id="MobiDB-lite"/>
    </source>
</evidence>
<name>K1QJ48_MAGGI</name>
<feature type="compositionally biased region" description="Polar residues" evidence="1">
    <location>
        <begin position="1"/>
        <end position="10"/>
    </location>
</feature>
<dbReference type="AlphaFoldDB" id="K1QJ48"/>
<proteinExistence type="predicted"/>
<dbReference type="InParanoid" id="K1QJ48"/>
<gene>
    <name evidence="2" type="ORF">CGI_10010353</name>
</gene>
<accession>K1QJ48</accession>
<dbReference type="Pfam" id="PF20231">
    <property type="entry name" value="DUF6589"/>
    <property type="match status" value="1"/>
</dbReference>
<evidence type="ECO:0000313" key="2">
    <source>
        <dbReference type="EMBL" id="EKC33808.1"/>
    </source>
</evidence>
<sequence length="534" mass="60671">MSRGRSNNIPRKSISKRMLRSPSMPSSKKQALVNLSYRKLVQIAPFKDLTNTTEWQKTELSLPVTCPPEFSASTNIPIAPKEKQESVPKSSKRALFSSALKSDQCCLDGKVEVSVYYASGKKSVEITNDAHKTICKAFIRGKGVEKIIVDSICKANKSAVIHGAGQILKEESQRTCKRGNSLLQRKDYHNFFGFHWKDMYDDLSRTCPSLLELLSSVVCDIPPAPPSKPFVHIMLAAAVALHGRNQEMSLMHYFTGFILTHGGCTQRDIERLSKIGFSVHPQTVHKKLISWQDNLDMDLVSIRDSWAEGDQTKFQIIGDNWDKNILPSYRTSDRKTLSLHLFNMYAIVDRVVPASSTNSLTENRPELDNLKFIPSTQEQELLLKEMTFLCARSVIENIPQIGNLFHKIYPDHLEHKYSRFAGLKTTQYPLGLYDCNETKTADVVQLLKKLTNMYVPMKDDEIVEPVFFGGDRLTDERVQGAQQAMSNAGSAKERLEGFISKTEDFHRLMNFLENKKSQVCDWFYSFISFDIWST</sequence>
<reference evidence="2" key="1">
    <citation type="journal article" date="2012" name="Nature">
        <title>The oyster genome reveals stress adaptation and complexity of shell formation.</title>
        <authorList>
            <person name="Zhang G."/>
            <person name="Fang X."/>
            <person name="Guo X."/>
            <person name="Li L."/>
            <person name="Luo R."/>
            <person name="Xu F."/>
            <person name="Yang P."/>
            <person name="Zhang L."/>
            <person name="Wang X."/>
            <person name="Qi H."/>
            <person name="Xiong Z."/>
            <person name="Que H."/>
            <person name="Xie Y."/>
            <person name="Holland P.W."/>
            <person name="Paps J."/>
            <person name="Zhu Y."/>
            <person name="Wu F."/>
            <person name="Chen Y."/>
            <person name="Wang J."/>
            <person name="Peng C."/>
            <person name="Meng J."/>
            <person name="Yang L."/>
            <person name="Liu J."/>
            <person name="Wen B."/>
            <person name="Zhang N."/>
            <person name="Huang Z."/>
            <person name="Zhu Q."/>
            <person name="Feng Y."/>
            <person name="Mount A."/>
            <person name="Hedgecock D."/>
            <person name="Xu Z."/>
            <person name="Liu Y."/>
            <person name="Domazet-Loso T."/>
            <person name="Du Y."/>
            <person name="Sun X."/>
            <person name="Zhang S."/>
            <person name="Liu B."/>
            <person name="Cheng P."/>
            <person name="Jiang X."/>
            <person name="Li J."/>
            <person name="Fan D."/>
            <person name="Wang W."/>
            <person name="Fu W."/>
            <person name="Wang T."/>
            <person name="Wang B."/>
            <person name="Zhang J."/>
            <person name="Peng Z."/>
            <person name="Li Y."/>
            <person name="Li N."/>
            <person name="Wang J."/>
            <person name="Chen M."/>
            <person name="He Y."/>
            <person name="Tan F."/>
            <person name="Song X."/>
            <person name="Zheng Q."/>
            <person name="Huang R."/>
            <person name="Yang H."/>
            <person name="Du X."/>
            <person name="Chen L."/>
            <person name="Yang M."/>
            <person name="Gaffney P.M."/>
            <person name="Wang S."/>
            <person name="Luo L."/>
            <person name="She Z."/>
            <person name="Ming Y."/>
            <person name="Huang W."/>
            <person name="Zhang S."/>
            <person name="Huang B."/>
            <person name="Zhang Y."/>
            <person name="Qu T."/>
            <person name="Ni P."/>
            <person name="Miao G."/>
            <person name="Wang J."/>
            <person name="Wang Q."/>
            <person name="Steinberg C.E."/>
            <person name="Wang H."/>
            <person name="Li N."/>
            <person name="Qian L."/>
            <person name="Zhang G."/>
            <person name="Li Y."/>
            <person name="Yang H."/>
            <person name="Liu X."/>
            <person name="Wang J."/>
            <person name="Yin Y."/>
            <person name="Wang J."/>
        </authorList>
    </citation>
    <scope>NUCLEOTIDE SEQUENCE [LARGE SCALE GENOMIC DNA]</scope>
    <source>
        <strain evidence="2">05x7-T-G4-1.051#20</strain>
    </source>
</reference>